<proteinExistence type="predicted"/>
<name>A0ABU3PIT0_9BURK</name>
<keyword evidence="1" id="KW-0472">Membrane</keyword>
<gene>
    <name evidence="2" type="ORF">RQP53_24575</name>
</gene>
<protein>
    <submittedName>
        <fullName evidence="2">Uncharacterized protein</fullName>
    </submittedName>
</protein>
<keyword evidence="1" id="KW-0812">Transmembrane</keyword>
<feature type="transmembrane region" description="Helical" evidence="1">
    <location>
        <begin position="12"/>
        <end position="30"/>
    </location>
</feature>
<evidence type="ECO:0000313" key="3">
    <source>
        <dbReference type="Proteomes" id="UP001246372"/>
    </source>
</evidence>
<dbReference type="EMBL" id="JAVXZY010000025">
    <property type="protein sequence ID" value="MDT9002470.1"/>
    <property type="molecule type" value="Genomic_DNA"/>
</dbReference>
<accession>A0ABU3PIT0</accession>
<comment type="caution">
    <text evidence="2">The sequence shown here is derived from an EMBL/GenBank/DDBJ whole genome shotgun (WGS) entry which is preliminary data.</text>
</comment>
<evidence type="ECO:0000313" key="2">
    <source>
        <dbReference type="EMBL" id="MDT9002470.1"/>
    </source>
</evidence>
<feature type="transmembrane region" description="Helical" evidence="1">
    <location>
        <begin position="42"/>
        <end position="65"/>
    </location>
</feature>
<feature type="transmembrane region" description="Helical" evidence="1">
    <location>
        <begin position="85"/>
        <end position="104"/>
    </location>
</feature>
<keyword evidence="3" id="KW-1185">Reference proteome</keyword>
<evidence type="ECO:0000256" key="1">
    <source>
        <dbReference type="SAM" id="Phobius"/>
    </source>
</evidence>
<organism evidence="2 3">
    <name type="scientific">Roseateles aquae</name>
    <dbReference type="NCBI Taxonomy" id="3077235"/>
    <lineage>
        <taxon>Bacteria</taxon>
        <taxon>Pseudomonadati</taxon>
        <taxon>Pseudomonadota</taxon>
        <taxon>Betaproteobacteria</taxon>
        <taxon>Burkholderiales</taxon>
        <taxon>Sphaerotilaceae</taxon>
        <taxon>Roseateles</taxon>
    </lineage>
</organism>
<dbReference type="Proteomes" id="UP001246372">
    <property type="component" value="Unassembled WGS sequence"/>
</dbReference>
<sequence length="114" mass="12714">MPLIPKTVIGRALALLWLLMCAGLLVFAFVQRDVHDMPVAFTWLMIGLTFPIGLPAAAIVGMLMSQLYAKFGLTYSPFMDLLPDWLAMVSLGYLQWFVVVPSIVRRLSRGERGT</sequence>
<keyword evidence="1" id="KW-1133">Transmembrane helix</keyword>
<reference evidence="2" key="1">
    <citation type="submission" date="2023-09" db="EMBL/GenBank/DDBJ databases">
        <title>Paucibacter sp. APW11 Genome sequencing and assembly.</title>
        <authorList>
            <person name="Kim I."/>
        </authorList>
    </citation>
    <scope>NUCLEOTIDE SEQUENCE</scope>
    <source>
        <strain evidence="2">APW11</strain>
    </source>
</reference>